<evidence type="ECO:0000256" key="3">
    <source>
        <dbReference type="ARBA" id="ARBA00023002"/>
    </source>
</evidence>
<sequence length="407" mass="41351">MPGRAAVGAGRGPRAGRGRGLRWTGVSSPLPDVAVLGAGVAGLAVAWRAARDGARVVVLERGAAGAAASHVAAGMLAPVAEADAGERALLALGLDSARRWPAFARELQDATGVDVGYRETGTLVVARDRDAAEANVREAAIRAELGAPVASLLPSQARRMEPALAPTIRGALHAPDDHVVDPRAVVAALLAALRAHPAVELREHAGDLVLRTDGAAVTGVGEVRAGATVLAAGAWSAAAAAPLRDHGVRVPVRPVKGQLLRLHPARAGEPPLLQRVVRFDSGYLVPREDGTVILGATMEEQGFDTQVTALGLHELLRDLHEVVPGGLELAVAETVAGLRPGTPDNTPLLGAHPHAPGLHLATGHHRGGVLLAPVTADVVAAGLRGATDPAAGPAVAPERFDPASVAA</sequence>
<protein>
    <recommendedName>
        <fullName evidence="5">glycine oxidase</fullName>
        <ecNumber evidence="5">1.4.3.19</ecNumber>
    </recommendedName>
</protein>
<dbReference type="EC" id="1.4.3.19" evidence="5"/>
<dbReference type="GO" id="GO:0050660">
    <property type="term" value="F:flavin adenine dinucleotide binding"/>
    <property type="evidence" value="ECO:0007669"/>
    <property type="project" value="InterPro"/>
</dbReference>
<dbReference type="SUPFAM" id="SSF51905">
    <property type="entry name" value="FAD/NAD(P)-binding domain"/>
    <property type="match status" value="1"/>
</dbReference>
<dbReference type="GO" id="GO:0009229">
    <property type="term" value="P:thiamine diphosphate biosynthetic process"/>
    <property type="evidence" value="ECO:0007669"/>
    <property type="project" value="UniProtKB-UniPathway"/>
</dbReference>
<evidence type="ECO:0000259" key="7">
    <source>
        <dbReference type="Pfam" id="PF01266"/>
    </source>
</evidence>
<evidence type="ECO:0000313" key="9">
    <source>
        <dbReference type="Proteomes" id="UP000240739"/>
    </source>
</evidence>
<keyword evidence="2" id="KW-0784">Thiamine biosynthesis</keyword>
<evidence type="ECO:0000313" key="8">
    <source>
        <dbReference type="EMBL" id="PTL58988.1"/>
    </source>
</evidence>
<dbReference type="PANTHER" id="PTHR13847:SF289">
    <property type="entry name" value="GLYCINE OXIDASE"/>
    <property type="match status" value="1"/>
</dbReference>
<keyword evidence="3" id="KW-0560">Oxidoreductase</keyword>
<dbReference type="InterPro" id="IPR036188">
    <property type="entry name" value="FAD/NAD-bd_sf"/>
</dbReference>
<accession>A0A2T4UID3</accession>
<dbReference type="Gene3D" id="3.30.9.10">
    <property type="entry name" value="D-Amino Acid Oxidase, subunit A, domain 2"/>
    <property type="match status" value="1"/>
</dbReference>
<evidence type="ECO:0000256" key="6">
    <source>
        <dbReference type="SAM" id="MobiDB-lite"/>
    </source>
</evidence>
<dbReference type="InterPro" id="IPR006076">
    <property type="entry name" value="FAD-dep_OxRdtase"/>
</dbReference>
<comment type="caution">
    <text evidence="8">The sequence shown here is derived from an EMBL/GenBank/DDBJ whole genome shotgun (WGS) entry which is preliminary data.</text>
</comment>
<feature type="region of interest" description="Disordered" evidence="6">
    <location>
        <begin position="387"/>
        <end position="407"/>
    </location>
</feature>
<dbReference type="UniPathway" id="UPA00060"/>
<comment type="pathway">
    <text evidence="1">Cofactor biosynthesis; thiamine diphosphate biosynthesis.</text>
</comment>
<dbReference type="Pfam" id="PF01266">
    <property type="entry name" value="DAO"/>
    <property type="match status" value="1"/>
</dbReference>
<dbReference type="GO" id="GO:0009228">
    <property type="term" value="P:thiamine biosynthetic process"/>
    <property type="evidence" value="ECO:0007669"/>
    <property type="project" value="UniProtKB-KW"/>
</dbReference>
<gene>
    <name evidence="8" type="primary">thiO</name>
    <name evidence="8" type="ORF">C7Y72_04660</name>
</gene>
<organism evidence="8 9">
    <name type="scientific">Paraconexibacter algicola</name>
    <dbReference type="NCBI Taxonomy" id="2133960"/>
    <lineage>
        <taxon>Bacteria</taxon>
        <taxon>Bacillati</taxon>
        <taxon>Actinomycetota</taxon>
        <taxon>Thermoleophilia</taxon>
        <taxon>Solirubrobacterales</taxon>
        <taxon>Paraconexibacteraceae</taxon>
        <taxon>Paraconexibacter</taxon>
    </lineage>
</organism>
<name>A0A2T4UID3_9ACTN</name>
<dbReference type="PANTHER" id="PTHR13847">
    <property type="entry name" value="SARCOSINE DEHYDROGENASE-RELATED"/>
    <property type="match status" value="1"/>
</dbReference>
<evidence type="ECO:0000256" key="2">
    <source>
        <dbReference type="ARBA" id="ARBA00022977"/>
    </source>
</evidence>
<evidence type="ECO:0000256" key="5">
    <source>
        <dbReference type="ARBA" id="ARBA00050018"/>
    </source>
</evidence>
<evidence type="ECO:0000256" key="1">
    <source>
        <dbReference type="ARBA" id="ARBA00004948"/>
    </source>
</evidence>
<dbReference type="EMBL" id="PYYB01000001">
    <property type="protein sequence ID" value="PTL58988.1"/>
    <property type="molecule type" value="Genomic_DNA"/>
</dbReference>
<dbReference type="GO" id="GO:0005737">
    <property type="term" value="C:cytoplasm"/>
    <property type="evidence" value="ECO:0007669"/>
    <property type="project" value="TreeGrafter"/>
</dbReference>
<reference evidence="8 9" key="1">
    <citation type="submission" date="2018-03" db="EMBL/GenBank/DDBJ databases">
        <title>Aquarubrobacter algicola gen. nov., sp. nov., a novel actinobacterium isolated from shallow eutrophic lake during the end of cyanobacterial harmful algal blooms.</title>
        <authorList>
            <person name="Chun S.J."/>
        </authorList>
    </citation>
    <scope>NUCLEOTIDE SEQUENCE [LARGE SCALE GENOMIC DNA]</scope>
    <source>
        <strain evidence="8 9">Seoho-28</strain>
    </source>
</reference>
<feature type="region of interest" description="Disordered" evidence="6">
    <location>
        <begin position="1"/>
        <end position="23"/>
    </location>
</feature>
<dbReference type="Gene3D" id="3.50.50.60">
    <property type="entry name" value="FAD/NAD(P)-binding domain"/>
    <property type="match status" value="1"/>
</dbReference>
<dbReference type="OrthoDB" id="3214401at2"/>
<keyword evidence="9" id="KW-1185">Reference proteome</keyword>
<feature type="domain" description="FAD dependent oxidoreductase" evidence="7">
    <location>
        <begin position="32"/>
        <end position="380"/>
    </location>
</feature>
<proteinExistence type="predicted"/>
<dbReference type="SUPFAM" id="SSF54373">
    <property type="entry name" value="FAD-linked reductases, C-terminal domain"/>
    <property type="match status" value="1"/>
</dbReference>
<dbReference type="InterPro" id="IPR012727">
    <property type="entry name" value="Gly_oxidase_ThiO"/>
</dbReference>
<dbReference type="GO" id="GO:0043799">
    <property type="term" value="F:glycine oxidase activity"/>
    <property type="evidence" value="ECO:0007669"/>
    <property type="project" value="UniProtKB-EC"/>
</dbReference>
<evidence type="ECO:0000256" key="4">
    <source>
        <dbReference type="ARBA" id="ARBA00049872"/>
    </source>
</evidence>
<dbReference type="Proteomes" id="UP000240739">
    <property type="component" value="Unassembled WGS sequence"/>
</dbReference>
<dbReference type="NCBIfam" id="TIGR02352">
    <property type="entry name" value="thiamin_ThiO"/>
    <property type="match status" value="1"/>
</dbReference>
<comment type="catalytic activity">
    <reaction evidence="4">
        <text>glycine + O2 + H2O = glyoxylate + H2O2 + NH4(+)</text>
        <dbReference type="Rhea" id="RHEA:11532"/>
        <dbReference type="ChEBI" id="CHEBI:15377"/>
        <dbReference type="ChEBI" id="CHEBI:15379"/>
        <dbReference type="ChEBI" id="CHEBI:16240"/>
        <dbReference type="ChEBI" id="CHEBI:28938"/>
        <dbReference type="ChEBI" id="CHEBI:36655"/>
        <dbReference type="ChEBI" id="CHEBI:57305"/>
        <dbReference type="EC" id="1.4.3.19"/>
    </reaction>
</comment>
<dbReference type="AlphaFoldDB" id="A0A2T4UID3"/>